<dbReference type="Gramene" id="QL07p033687:mrna">
    <property type="protein sequence ID" value="QL07p033687:mrna"/>
    <property type="gene ID" value="QL07p033687"/>
</dbReference>
<feature type="compositionally biased region" description="Polar residues" evidence="9">
    <location>
        <begin position="31"/>
        <end position="40"/>
    </location>
</feature>
<evidence type="ECO:0000313" key="11">
    <source>
        <dbReference type="EnsemblPlants" id="QL07p033687:mrna"/>
    </source>
</evidence>
<dbReference type="Pfam" id="PF04535">
    <property type="entry name" value="CASP_dom"/>
    <property type="match status" value="1"/>
</dbReference>
<evidence type="ECO:0000256" key="6">
    <source>
        <dbReference type="ARBA" id="ARBA00022989"/>
    </source>
</evidence>
<evidence type="ECO:0000256" key="8">
    <source>
        <dbReference type="RuleBase" id="RU361233"/>
    </source>
</evidence>
<evidence type="ECO:0000256" key="7">
    <source>
        <dbReference type="ARBA" id="ARBA00023136"/>
    </source>
</evidence>
<comment type="similarity">
    <text evidence="2 8">Belongs to the Casparian strip membrane proteins (CASP) family.</text>
</comment>
<dbReference type="KEGG" id="qlo:115953686"/>
<dbReference type="OMA" id="RMRESQD"/>
<dbReference type="InterPro" id="IPR006702">
    <property type="entry name" value="CASP_dom"/>
</dbReference>
<evidence type="ECO:0000256" key="2">
    <source>
        <dbReference type="ARBA" id="ARBA00007651"/>
    </source>
</evidence>
<proteinExistence type="inferred from homology"/>
<comment type="subcellular location">
    <subcellularLocation>
        <location evidence="1 8">Cell membrane</location>
        <topology evidence="1 8">Multi-pass membrane protein</topology>
    </subcellularLocation>
</comment>
<feature type="transmembrane region" description="Helical" evidence="8">
    <location>
        <begin position="65"/>
        <end position="83"/>
    </location>
</feature>
<reference evidence="11 12" key="1">
    <citation type="journal article" date="2016" name="G3 (Bethesda)">
        <title>First Draft Assembly and Annotation of the Genome of a California Endemic Oak Quercus lobata Nee (Fagaceae).</title>
        <authorList>
            <person name="Sork V.L."/>
            <person name="Fitz-Gibbon S.T."/>
            <person name="Puiu D."/>
            <person name="Crepeau M."/>
            <person name="Gugger P.F."/>
            <person name="Sherman R."/>
            <person name="Stevens K."/>
            <person name="Langley C.H."/>
            <person name="Pellegrini M."/>
            <person name="Salzberg S.L."/>
        </authorList>
    </citation>
    <scope>NUCLEOTIDE SEQUENCE [LARGE SCALE GENOMIC DNA]</scope>
    <source>
        <strain evidence="11 12">cv. SW786</strain>
    </source>
</reference>
<gene>
    <name evidence="11" type="primary">LOC115953686</name>
</gene>
<comment type="subunit">
    <text evidence="3 8">Homodimer and heterodimers.</text>
</comment>
<dbReference type="AlphaFoldDB" id="A0A7N2M5P1"/>
<feature type="transmembrane region" description="Helical" evidence="8">
    <location>
        <begin position="183"/>
        <end position="204"/>
    </location>
</feature>
<keyword evidence="4 8" id="KW-1003">Cell membrane</keyword>
<evidence type="ECO:0000256" key="5">
    <source>
        <dbReference type="ARBA" id="ARBA00022692"/>
    </source>
</evidence>
<feature type="domain" description="Casparian strip membrane protein" evidence="10">
    <location>
        <begin position="61"/>
        <end position="193"/>
    </location>
</feature>
<dbReference type="InParanoid" id="A0A7N2M5P1"/>
<evidence type="ECO:0000259" key="10">
    <source>
        <dbReference type="Pfam" id="PF04535"/>
    </source>
</evidence>
<keyword evidence="7 8" id="KW-0472">Membrane</keyword>
<dbReference type="FunCoup" id="A0A7N2M5P1">
    <property type="interactions" value="163"/>
</dbReference>
<evidence type="ECO:0000256" key="9">
    <source>
        <dbReference type="SAM" id="MobiDB-lite"/>
    </source>
</evidence>
<keyword evidence="12" id="KW-1185">Reference proteome</keyword>
<keyword evidence="5 8" id="KW-0812">Transmembrane</keyword>
<dbReference type="EnsemblPlants" id="QL07p033687:mrna">
    <property type="protein sequence ID" value="QL07p033687:mrna"/>
    <property type="gene ID" value="QL07p033687"/>
</dbReference>
<dbReference type="OrthoDB" id="1924823at2759"/>
<organism evidence="11 12">
    <name type="scientific">Quercus lobata</name>
    <name type="common">Valley oak</name>
    <dbReference type="NCBI Taxonomy" id="97700"/>
    <lineage>
        <taxon>Eukaryota</taxon>
        <taxon>Viridiplantae</taxon>
        <taxon>Streptophyta</taxon>
        <taxon>Embryophyta</taxon>
        <taxon>Tracheophyta</taxon>
        <taxon>Spermatophyta</taxon>
        <taxon>Magnoliopsida</taxon>
        <taxon>eudicotyledons</taxon>
        <taxon>Gunneridae</taxon>
        <taxon>Pentapetalae</taxon>
        <taxon>rosids</taxon>
        <taxon>fabids</taxon>
        <taxon>Fagales</taxon>
        <taxon>Fagaceae</taxon>
        <taxon>Quercus</taxon>
    </lineage>
</organism>
<evidence type="ECO:0000313" key="12">
    <source>
        <dbReference type="Proteomes" id="UP000594261"/>
    </source>
</evidence>
<dbReference type="Proteomes" id="UP000594261">
    <property type="component" value="Chromosome 7"/>
</dbReference>
<protein>
    <recommendedName>
        <fullName evidence="8">CASP-like protein</fullName>
    </recommendedName>
</protein>
<evidence type="ECO:0000256" key="1">
    <source>
        <dbReference type="ARBA" id="ARBA00004651"/>
    </source>
</evidence>
<accession>A0A7N2M5P1</accession>
<feature type="transmembrane region" description="Helical" evidence="8">
    <location>
        <begin position="141"/>
        <end position="163"/>
    </location>
</feature>
<feature type="region of interest" description="Disordered" evidence="9">
    <location>
        <begin position="1"/>
        <end position="41"/>
    </location>
</feature>
<dbReference type="GO" id="GO:0005886">
    <property type="term" value="C:plasma membrane"/>
    <property type="evidence" value="ECO:0007669"/>
    <property type="project" value="UniProtKB-SubCell"/>
</dbReference>
<evidence type="ECO:0000256" key="4">
    <source>
        <dbReference type="ARBA" id="ARBA00022475"/>
    </source>
</evidence>
<dbReference type="EMBL" id="LRBV02000007">
    <property type="status" value="NOT_ANNOTATED_CDS"/>
    <property type="molecule type" value="Genomic_DNA"/>
</dbReference>
<dbReference type="GeneID" id="115953686"/>
<reference evidence="11" key="2">
    <citation type="submission" date="2021-01" db="UniProtKB">
        <authorList>
            <consortium name="EnsemblPlants"/>
        </authorList>
    </citation>
    <scope>IDENTIFICATION</scope>
</reference>
<name>A0A7N2M5P1_QUELO</name>
<keyword evidence="6 8" id="KW-1133">Transmembrane helix</keyword>
<feature type="transmembrane region" description="Helical" evidence="8">
    <location>
        <begin position="103"/>
        <end position="120"/>
    </location>
</feature>
<dbReference type="PANTHER" id="PTHR33573">
    <property type="entry name" value="CASP-LIKE PROTEIN 4A4"/>
    <property type="match status" value="1"/>
</dbReference>
<dbReference type="RefSeq" id="XP_030927304.1">
    <property type="nucleotide sequence ID" value="XM_031071444.1"/>
</dbReference>
<evidence type="ECO:0000256" key="3">
    <source>
        <dbReference type="ARBA" id="ARBA00011489"/>
    </source>
</evidence>
<dbReference type="PANTHER" id="PTHR33573:SF57">
    <property type="entry name" value="CASP-LIKE PROTEIN 4B1"/>
    <property type="match status" value="1"/>
</dbReference>
<sequence>MSNLDDPKSNHQHVEPTRTEPTAPPVADVENQANSATAPPTSGFGFGGAAAIVQRWRREDLIKKAALALRVLALIFSLLAFLIMASNKHGDWKNFDRYDEYRYLLAIAILSTLYSLAQALRHVHELSTGRHLIQVQQRTSGLFDFFGDQIMAYLLISASSAAIPLTNNMREGVDNIFTDSSAAAISMGFFAFVSLALLAMISGYKISTQSYI</sequence>
<feature type="compositionally biased region" description="Basic and acidic residues" evidence="9">
    <location>
        <begin position="1"/>
        <end position="18"/>
    </location>
</feature>